<protein>
    <submittedName>
        <fullName evidence="1">Uncharacterized protein</fullName>
    </submittedName>
</protein>
<evidence type="ECO:0000313" key="2">
    <source>
        <dbReference type="Proteomes" id="UP000805193"/>
    </source>
</evidence>
<organism evidence="1 2">
    <name type="scientific">Ixodes persulcatus</name>
    <name type="common">Taiga tick</name>
    <dbReference type="NCBI Taxonomy" id="34615"/>
    <lineage>
        <taxon>Eukaryota</taxon>
        <taxon>Metazoa</taxon>
        <taxon>Ecdysozoa</taxon>
        <taxon>Arthropoda</taxon>
        <taxon>Chelicerata</taxon>
        <taxon>Arachnida</taxon>
        <taxon>Acari</taxon>
        <taxon>Parasitiformes</taxon>
        <taxon>Ixodida</taxon>
        <taxon>Ixodoidea</taxon>
        <taxon>Ixodidae</taxon>
        <taxon>Ixodinae</taxon>
        <taxon>Ixodes</taxon>
    </lineage>
</organism>
<sequence length="146" mass="16733">MSFKRAVALAGISNMVVGERFSLWNSLKTWWQTRLVNVYDLNTDCHAVCGLNLALLADVNPDRVLQMLQHLLELYGQGRVKPRIDSQWSFGEGRAVEDDIPVGNKDLKAASPDWNLPHLNPSYWTVKGHWRMRHVSEILLGNRFSY</sequence>
<proteinExistence type="predicted"/>
<reference evidence="1 2" key="1">
    <citation type="journal article" date="2020" name="Cell">
        <title>Large-Scale Comparative Analyses of Tick Genomes Elucidate Their Genetic Diversity and Vector Capacities.</title>
        <authorList>
            <consortium name="Tick Genome and Microbiome Consortium (TIGMIC)"/>
            <person name="Jia N."/>
            <person name="Wang J."/>
            <person name="Shi W."/>
            <person name="Du L."/>
            <person name="Sun Y."/>
            <person name="Zhan W."/>
            <person name="Jiang J.F."/>
            <person name="Wang Q."/>
            <person name="Zhang B."/>
            <person name="Ji P."/>
            <person name="Bell-Sakyi L."/>
            <person name="Cui X.M."/>
            <person name="Yuan T.T."/>
            <person name="Jiang B.G."/>
            <person name="Yang W.F."/>
            <person name="Lam T.T."/>
            <person name="Chang Q.C."/>
            <person name="Ding S.J."/>
            <person name="Wang X.J."/>
            <person name="Zhu J.G."/>
            <person name="Ruan X.D."/>
            <person name="Zhao L."/>
            <person name="Wei J.T."/>
            <person name="Ye R.Z."/>
            <person name="Que T.C."/>
            <person name="Du C.H."/>
            <person name="Zhou Y.H."/>
            <person name="Cheng J.X."/>
            <person name="Dai P.F."/>
            <person name="Guo W.B."/>
            <person name="Han X.H."/>
            <person name="Huang E.J."/>
            <person name="Li L.F."/>
            <person name="Wei W."/>
            <person name="Gao Y.C."/>
            <person name="Liu J.Z."/>
            <person name="Shao H.Z."/>
            <person name="Wang X."/>
            <person name="Wang C.C."/>
            <person name="Yang T.C."/>
            <person name="Huo Q.B."/>
            <person name="Li W."/>
            <person name="Chen H.Y."/>
            <person name="Chen S.E."/>
            <person name="Zhou L.G."/>
            <person name="Ni X.B."/>
            <person name="Tian J.H."/>
            <person name="Sheng Y."/>
            <person name="Liu T."/>
            <person name="Pan Y.S."/>
            <person name="Xia L.Y."/>
            <person name="Li J."/>
            <person name="Zhao F."/>
            <person name="Cao W.C."/>
        </authorList>
    </citation>
    <scope>NUCLEOTIDE SEQUENCE [LARGE SCALE GENOMIC DNA]</scope>
    <source>
        <strain evidence="1">Iper-2018</strain>
    </source>
</reference>
<name>A0AC60PZ60_IXOPE</name>
<dbReference type="EMBL" id="JABSTQ010009702">
    <property type="protein sequence ID" value="KAG0426611.1"/>
    <property type="molecule type" value="Genomic_DNA"/>
</dbReference>
<comment type="caution">
    <text evidence="1">The sequence shown here is derived from an EMBL/GenBank/DDBJ whole genome shotgun (WGS) entry which is preliminary data.</text>
</comment>
<gene>
    <name evidence="1" type="ORF">HPB47_026316</name>
</gene>
<dbReference type="Proteomes" id="UP000805193">
    <property type="component" value="Unassembled WGS sequence"/>
</dbReference>
<accession>A0AC60PZ60</accession>
<evidence type="ECO:0000313" key="1">
    <source>
        <dbReference type="EMBL" id="KAG0426611.1"/>
    </source>
</evidence>
<keyword evidence="2" id="KW-1185">Reference proteome</keyword>